<dbReference type="InterPro" id="IPR005158">
    <property type="entry name" value="BTAD"/>
</dbReference>
<evidence type="ECO:0000259" key="4">
    <source>
        <dbReference type="SMART" id="SM01043"/>
    </source>
</evidence>
<feature type="domain" description="Bacterial transcriptional activator" evidence="4">
    <location>
        <begin position="95"/>
        <end position="240"/>
    </location>
</feature>
<dbReference type="RefSeq" id="WP_185044085.1">
    <property type="nucleotide sequence ID" value="NZ_BAABFG010000005.1"/>
</dbReference>
<dbReference type="SMART" id="SM01043">
    <property type="entry name" value="BTAD"/>
    <property type="match status" value="1"/>
</dbReference>
<feature type="domain" description="OmpR/PhoB-type" evidence="3">
    <location>
        <begin position="16"/>
        <end position="90"/>
    </location>
</feature>
<sequence>MLTCRILGPVEIEVDGVPVAVPGLLPRRLVAALVAGRGRSVSEDALLAVLWGGAPPASARDSLFAYVSRLRRALGGSRDSLVRTGDGYLLRTDSTDADRFAESVERGRELLADGRAAEAVPVLAAALAMWRGEPYAELADDAVAAAARARLAGLRAMAVEEHLAARLGAGDAAGTIDDLEEAVRAEPYRERRWELLILARYRSGRQADALSSLRRVRTLLAEDLGVDPGPALQDLERRLLLQDPQLLLVAGPPATPRPLSAFLGREAELAALDALVSAHRLVTLVGPGGVGKTRLALEYAADRAWFVRLADTADPVQAVAATLRLHTANRTAITAALADRPGLLLLDNCEHLVAAVAELVLHLLTRCPRLRILTTGREPLNVSGERLLPVQPLPAAQAVALLTDRITAQRGGWHPDDADSAHLAGIAAALDGIPLALELAAARARVVSLGDLSDLLRDRFPALGTVPRGAITPHQTLEAAVAWSVDLLPPAERSLLLRLWPYEGGFPLAAADADLDRLSALVTRSMVAADTGVSPTRYRLLEIIRAYCRTRDPDPAASRAAHAAWARDLVARWVPELAGEHSPHAMRLLHRDLANVHSGIEHDLVAAPEAALRTASLLPWFWFRSGQVSDGLRLLEAALAAAPHAPRVDRVRALSGGATVRFIGGDIPGAMRWLREAHDLLPEPEDHAERVVRAQMLYYDSVVHHATQDFATAEQRARESVAVARTCDDRWLVPAAEVCLGFALTGLGRLDEAHTVLVRAVTEALASRQGWSAALGEMGLGWLGLTGNTPLGRPSPIGLADTLDAIRRSLRLFRAEDDLGNLLTCLHLGAQALALAGRTHTAAVLLTAVRGYAVRRGVDPDLVSPALTAAIEATMHDADWAGAADAARDLGEPQMIELLDPAR</sequence>
<proteinExistence type="inferred from homology"/>
<protein>
    <submittedName>
        <fullName evidence="5">Putative ATPase/DNA-binding SARP family transcriptional activator</fullName>
    </submittedName>
</protein>
<dbReference type="SUPFAM" id="SSF52540">
    <property type="entry name" value="P-loop containing nucleoside triphosphate hydrolases"/>
    <property type="match status" value="1"/>
</dbReference>
<gene>
    <name evidence="5" type="ORF">BJY16_007298</name>
</gene>
<dbReference type="InterPro" id="IPR001867">
    <property type="entry name" value="OmpR/PhoB-type_DNA-bd"/>
</dbReference>
<dbReference type="Pfam" id="PF03704">
    <property type="entry name" value="BTAD"/>
    <property type="match status" value="1"/>
</dbReference>
<comment type="similarity">
    <text evidence="1">Belongs to the AfsR/DnrI/RedD regulatory family.</text>
</comment>
<evidence type="ECO:0000313" key="6">
    <source>
        <dbReference type="Proteomes" id="UP000546162"/>
    </source>
</evidence>
<keyword evidence="6" id="KW-1185">Reference proteome</keyword>
<reference evidence="5 6" key="1">
    <citation type="submission" date="2020-08" db="EMBL/GenBank/DDBJ databases">
        <title>Sequencing the genomes of 1000 actinobacteria strains.</title>
        <authorList>
            <person name="Klenk H.-P."/>
        </authorList>
    </citation>
    <scope>NUCLEOTIDE SEQUENCE [LARGE SCALE GENOMIC DNA]</scope>
    <source>
        <strain evidence="5 6">DSM 45809</strain>
    </source>
</reference>
<dbReference type="SUPFAM" id="SSF46894">
    <property type="entry name" value="C-terminal effector domain of the bipartite response regulators"/>
    <property type="match status" value="1"/>
</dbReference>
<evidence type="ECO:0000259" key="3">
    <source>
        <dbReference type="SMART" id="SM00862"/>
    </source>
</evidence>
<evidence type="ECO:0000256" key="2">
    <source>
        <dbReference type="ARBA" id="ARBA00023125"/>
    </source>
</evidence>
<dbReference type="EMBL" id="JACHNB010000001">
    <property type="protein sequence ID" value="MBB4743839.1"/>
    <property type="molecule type" value="Genomic_DNA"/>
</dbReference>
<dbReference type="InterPro" id="IPR011990">
    <property type="entry name" value="TPR-like_helical_dom_sf"/>
</dbReference>
<dbReference type="InterPro" id="IPR036388">
    <property type="entry name" value="WH-like_DNA-bd_sf"/>
</dbReference>
<dbReference type="GO" id="GO:0003677">
    <property type="term" value="F:DNA binding"/>
    <property type="evidence" value="ECO:0007669"/>
    <property type="project" value="UniProtKB-KW"/>
</dbReference>
<dbReference type="SMART" id="SM00862">
    <property type="entry name" value="Trans_reg_C"/>
    <property type="match status" value="1"/>
</dbReference>
<dbReference type="AlphaFoldDB" id="A0A7W7MB72"/>
<dbReference type="PANTHER" id="PTHR47691">
    <property type="entry name" value="REGULATOR-RELATED"/>
    <property type="match status" value="1"/>
</dbReference>
<dbReference type="PANTHER" id="PTHR47691:SF3">
    <property type="entry name" value="HTH-TYPE TRANSCRIPTIONAL REGULATOR RV0890C-RELATED"/>
    <property type="match status" value="1"/>
</dbReference>
<dbReference type="InterPro" id="IPR016032">
    <property type="entry name" value="Sig_transdc_resp-reg_C-effctor"/>
</dbReference>
<dbReference type="Gene3D" id="3.40.50.300">
    <property type="entry name" value="P-loop containing nucleotide triphosphate hydrolases"/>
    <property type="match status" value="1"/>
</dbReference>
<name>A0A7W7MB72_9ACTN</name>
<accession>A0A7W7MB72</accession>
<dbReference type="Gene3D" id="1.25.40.10">
    <property type="entry name" value="Tetratricopeptide repeat domain"/>
    <property type="match status" value="2"/>
</dbReference>
<organism evidence="5 6">
    <name type="scientific">Actinoplanes octamycinicus</name>
    <dbReference type="NCBI Taxonomy" id="135948"/>
    <lineage>
        <taxon>Bacteria</taxon>
        <taxon>Bacillati</taxon>
        <taxon>Actinomycetota</taxon>
        <taxon>Actinomycetes</taxon>
        <taxon>Micromonosporales</taxon>
        <taxon>Micromonosporaceae</taxon>
        <taxon>Actinoplanes</taxon>
    </lineage>
</organism>
<dbReference type="GO" id="GO:0006355">
    <property type="term" value="P:regulation of DNA-templated transcription"/>
    <property type="evidence" value="ECO:0007669"/>
    <property type="project" value="InterPro"/>
</dbReference>
<keyword evidence="2 5" id="KW-0238">DNA-binding</keyword>
<dbReference type="Gene3D" id="1.10.10.10">
    <property type="entry name" value="Winged helix-like DNA-binding domain superfamily/Winged helix DNA-binding domain"/>
    <property type="match status" value="1"/>
</dbReference>
<comment type="caution">
    <text evidence="5">The sequence shown here is derived from an EMBL/GenBank/DDBJ whole genome shotgun (WGS) entry which is preliminary data.</text>
</comment>
<dbReference type="SUPFAM" id="SSF48452">
    <property type="entry name" value="TPR-like"/>
    <property type="match status" value="2"/>
</dbReference>
<evidence type="ECO:0000256" key="1">
    <source>
        <dbReference type="ARBA" id="ARBA00005820"/>
    </source>
</evidence>
<dbReference type="Proteomes" id="UP000546162">
    <property type="component" value="Unassembled WGS sequence"/>
</dbReference>
<evidence type="ECO:0000313" key="5">
    <source>
        <dbReference type="EMBL" id="MBB4743839.1"/>
    </source>
</evidence>
<dbReference type="GO" id="GO:0000160">
    <property type="term" value="P:phosphorelay signal transduction system"/>
    <property type="evidence" value="ECO:0007669"/>
    <property type="project" value="InterPro"/>
</dbReference>
<dbReference type="CDD" id="cd15831">
    <property type="entry name" value="BTAD"/>
    <property type="match status" value="1"/>
</dbReference>
<dbReference type="InterPro" id="IPR027417">
    <property type="entry name" value="P-loop_NTPase"/>
</dbReference>